<evidence type="ECO:0000256" key="11">
    <source>
        <dbReference type="SAM" id="MobiDB-lite"/>
    </source>
</evidence>
<reference evidence="12 13" key="1">
    <citation type="submission" date="2013-03" db="EMBL/GenBank/DDBJ databases">
        <title>The Genome Sequence of Phialophora europaea CBS 101466.</title>
        <authorList>
            <consortium name="The Broad Institute Genomics Platform"/>
            <person name="Cuomo C."/>
            <person name="de Hoog S."/>
            <person name="Gorbushina A."/>
            <person name="Walker B."/>
            <person name="Young S.K."/>
            <person name="Zeng Q."/>
            <person name="Gargeya S."/>
            <person name="Fitzgerald M."/>
            <person name="Haas B."/>
            <person name="Abouelleil A."/>
            <person name="Allen A.W."/>
            <person name="Alvarado L."/>
            <person name="Arachchi H.M."/>
            <person name="Berlin A.M."/>
            <person name="Chapman S.B."/>
            <person name="Gainer-Dewar J."/>
            <person name="Goldberg J."/>
            <person name="Griggs A."/>
            <person name="Gujja S."/>
            <person name="Hansen M."/>
            <person name="Howarth C."/>
            <person name="Imamovic A."/>
            <person name="Ireland A."/>
            <person name="Larimer J."/>
            <person name="McCowan C."/>
            <person name="Murphy C."/>
            <person name="Pearson M."/>
            <person name="Poon T.W."/>
            <person name="Priest M."/>
            <person name="Roberts A."/>
            <person name="Saif S."/>
            <person name="Shea T."/>
            <person name="Sisk P."/>
            <person name="Sykes S."/>
            <person name="Wortman J."/>
            <person name="Nusbaum C."/>
            <person name="Birren B."/>
        </authorList>
    </citation>
    <scope>NUCLEOTIDE SEQUENCE [LARGE SCALE GENOMIC DNA]</scope>
    <source>
        <strain evidence="12 13">CBS 101466</strain>
    </source>
</reference>
<evidence type="ECO:0000256" key="2">
    <source>
        <dbReference type="ARBA" id="ARBA00007255"/>
    </source>
</evidence>
<evidence type="ECO:0000256" key="5">
    <source>
        <dbReference type="ARBA" id="ARBA00022792"/>
    </source>
</evidence>
<dbReference type="Pfam" id="PF01265">
    <property type="entry name" value="Cyto_heme_lyase"/>
    <property type="match status" value="2"/>
</dbReference>
<dbReference type="HOGENOM" id="CLU_048602_1_0_1"/>
<dbReference type="PANTHER" id="PTHR12743">
    <property type="entry name" value="CYTOCHROME C1 HEME LYASE"/>
    <property type="match status" value="1"/>
</dbReference>
<gene>
    <name evidence="12" type="ORF">HMPREF1541_00426</name>
</gene>
<keyword evidence="13" id="KW-1185">Reference proteome</keyword>
<keyword evidence="4 10" id="KW-0479">Metal-binding</keyword>
<dbReference type="GO" id="GO:0004408">
    <property type="term" value="F:holocytochrome-c synthase activity"/>
    <property type="evidence" value="ECO:0007669"/>
    <property type="project" value="UniProtKB-EC"/>
</dbReference>
<comment type="similarity">
    <text evidence="2 10">Belongs to the cytochrome c-type heme lyase family.</text>
</comment>
<evidence type="ECO:0000256" key="9">
    <source>
        <dbReference type="ARBA" id="ARBA00023239"/>
    </source>
</evidence>
<dbReference type="STRING" id="1220924.W2SC05"/>
<feature type="region of interest" description="Disordered" evidence="11">
    <location>
        <begin position="1"/>
        <end position="151"/>
    </location>
</feature>
<name>W2SC05_CYPE1</name>
<sequence length="305" mass="33008">MGWWKADPVPATESPTQQPSFSPPAQPAARPVAPTSTSDESACPVDPKTRALWLQQAQAKAQSQAQEKTTLPPNHPPLPPTANASLASKECSSTRITGQTAAPPAPTSNFKTPRPLSQEREVSSIPRSSATGTTALPANNESETGRHSSGNWIYPSESQFFNAVMQKQTASDPSALLSSIGHIIPIHNAVNERAWTLIRSWEGGASDSCGGPKLASFAGKGAGASTPRAKWNTWVMGKLEPFDRHDWVVERCDGQMVEYVIDFYQGKGSTGNPNDQNVNFFLDVRPKLNSFEGVRMRAERMLGQR</sequence>
<evidence type="ECO:0000256" key="4">
    <source>
        <dbReference type="ARBA" id="ARBA00022723"/>
    </source>
</evidence>
<keyword evidence="5 10" id="KW-0999">Mitochondrion inner membrane</keyword>
<dbReference type="EC" id="4.4.1.17" evidence="10"/>
<evidence type="ECO:0000256" key="8">
    <source>
        <dbReference type="ARBA" id="ARBA00023136"/>
    </source>
</evidence>
<dbReference type="FunCoup" id="W2SC05">
    <property type="interactions" value="46"/>
</dbReference>
<dbReference type="PROSITE" id="PS00822">
    <property type="entry name" value="CYTO_HEME_LYASE_2"/>
    <property type="match status" value="1"/>
</dbReference>
<dbReference type="GO" id="GO:0046872">
    <property type="term" value="F:metal ion binding"/>
    <property type="evidence" value="ECO:0007669"/>
    <property type="project" value="UniProtKB-KW"/>
</dbReference>
<organism evidence="12 13">
    <name type="scientific">Cyphellophora europaea (strain CBS 101466)</name>
    <name type="common">Phialophora europaea</name>
    <dbReference type="NCBI Taxonomy" id="1220924"/>
    <lineage>
        <taxon>Eukaryota</taxon>
        <taxon>Fungi</taxon>
        <taxon>Dikarya</taxon>
        <taxon>Ascomycota</taxon>
        <taxon>Pezizomycotina</taxon>
        <taxon>Eurotiomycetes</taxon>
        <taxon>Chaetothyriomycetidae</taxon>
        <taxon>Chaetothyriales</taxon>
        <taxon>Cyphellophoraceae</taxon>
        <taxon>Cyphellophora</taxon>
    </lineage>
</organism>
<keyword evidence="8 10" id="KW-0472">Membrane</keyword>
<dbReference type="InterPro" id="IPR000511">
    <property type="entry name" value="Holocyt_c/c1_synthase"/>
</dbReference>
<dbReference type="PANTHER" id="PTHR12743:SF0">
    <property type="entry name" value="HOLOCYTOCHROME C-TYPE SYNTHASE"/>
    <property type="match status" value="1"/>
</dbReference>
<dbReference type="VEuPathDB" id="FungiDB:HMPREF1541_00426"/>
<feature type="compositionally biased region" description="Polar residues" evidence="11">
    <location>
        <begin position="125"/>
        <end position="151"/>
    </location>
</feature>
<evidence type="ECO:0000256" key="3">
    <source>
        <dbReference type="ARBA" id="ARBA00022617"/>
    </source>
</evidence>
<dbReference type="eggNOG" id="KOG3996">
    <property type="taxonomic scope" value="Eukaryota"/>
</dbReference>
<dbReference type="EMBL" id="KB822711">
    <property type="protein sequence ID" value="ETN46242.1"/>
    <property type="molecule type" value="Genomic_DNA"/>
</dbReference>
<comment type="subcellular location">
    <subcellularLocation>
        <location evidence="1 10">Mitochondrion inner membrane</location>
    </subcellularLocation>
</comment>
<evidence type="ECO:0000313" key="12">
    <source>
        <dbReference type="EMBL" id="ETN46242.1"/>
    </source>
</evidence>
<dbReference type="RefSeq" id="XP_008710954.1">
    <property type="nucleotide sequence ID" value="XM_008712732.1"/>
</dbReference>
<accession>W2SC05</accession>
<dbReference type="AlphaFoldDB" id="W2SC05"/>
<feature type="compositionally biased region" description="Polar residues" evidence="11">
    <location>
        <begin position="90"/>
        <end position="100"/>
    </location>
</feature>
<dbReference type="GO" id="GO:0005743">
    <property type="term" value="C:mitochondrial inner membrane"/>
    <property type="evidence" value="ECO:0007669"/>
    <property type="project" value="UniProtKB-SubCell"/>
</dbReference>
<keyword evidence="9 10" id="KW-0456">Lyase</keyword>
<comment type="catalytic activity">
    <reaction evidence="10">
        <text>holo-[cytochrome c] = apo-[cytochrome c] + heme b</text>
        <dbReference type="Rhea" id="RHEA:22648"/>
        <dbReference type="Rhea" id="RHEA-COMP:10725"/>
        <dbReference type="Rhea" id="RHEA-COMP:10726"/>
        <dbReference type="ChEBI" id="CHEBI:29950"/>
        <dbReference type="ChEBI" id="CHEBI:60344"/>
        <dbReference type="ChEBI" id="CHEBI:83739"/>
        <dbReference type="EC" id="4.4.1.17"/>
    </reaction>
</comment>
<evidence type="ECO:0000313" key="13">
    <source>
        <dbReference type="Proteomes" id="UP000030752"/>
    </source>
</evidence>
<proteinExistence type="inferred from homology"/>
<comment type="function">
    <text evidence="10">Lyase that catalyzes the covalent linking of the heme group to the cytochrome C apoprotein to produce the mature functional cytochrome.</text>
</comment>
<keyword evidence="6 10" id="KW-0408">Iron</keyword>
<evidence type="ECO:0000256" key="1">
    <source>
        <dbReference type="ARBA" id="ARBA00004273"/>
    </source>
</evidence>
<keyword evidence="3 10" id="KW-0349">Heme</keyword>
<keyword evidence="7 10" id="KW-0496">Mitochondrion</keyword>
<evidence type="ECO:0000256" key="7">
    <source>
        <dbReference type="ARBA" id="ARBA00023128"/>
    </source>
</evidence>
<protein>
    <recommendedName>
        <fullName evidence="10">Holocytochrome c-type synthase</fullName>
        <ecNumber evidence="10">4.4.1.17</ecNumber>
    </recommendedName>
</protein>
<feature type="compositionally biased region" description="Low complexity" evidence="11">
    <location>
        <begin position="55"/>
        <end position="72"/>
    </location>
</feature>
<dbReference type="Proteomes" id="UP000030752">
    <property type="component" value="Unassembled WGS sequence"/>
</dbReference>
<evidence type="ECO:0000256" key="6">
    <source>
        <dbReference type="ARBA" id="ARBA00023004"/>
    </source>
</evidence>
<dbReference type="GeneID" id="19967765"/>
<evidence type="ECO:0000256" key="10">
    <source>
        <dbReference type="RuleBase" id="RU363130"/>
    </source>
</evidence>
<dbReference type="OrthoDB" id="4243at2759"/>
<dbReference type="InParanoid" id="W2SC05"/>